<evidence type="ECO:0000256" key="2">
    <source>
        <dbReference type="ARBA" id="ARBA00023315"/>
    </source>
</evidence>
<evidence type="ECO:0000256" key="5">
    <source>
        <dbReference type="ARBA" id="ARBA00048335"/>
    </source>
</evidence>
<organism evidence="13 14">
    <name type="scientific">Caenorhabditis angaria</name>
    <dbReference type="NCBI Taxonomy" id="860376"/>
    <lineage>
        <taxon>Eukaryota</taxon>
        <taxon>Metazoa</taxon>
        <taxon>Ecdysozoa</taxon>
        <taxon>Nematoda</taxon>
        <taxon>Chromadorea</taxon>
        <taxon>Rhabditida</taxon>
        <taxon>Rhabditina</taxon>
        <taxon>Rhabditomorpha</taxon>
        <taxon>Rhabditoidea</taxon>
        <taxon>Rhabditidae</taxon>
        <taxon>Peloderinae</taxon>
        <taxon>Caenorhabditis</taxon>
    </lineage>
</organism>
<evidence type="ECO:0000256" key="4">
    <source>
        <dbReference type="ARBA" id="ARBA00048251"/>
    </source>
</evidence>
<comment type="catalytic activity">
    <reaction evidence="8">
        <text>N-terminal L-methionyl-L-valyl-[protein] + acetyl-CoA = N-terminal N(alpha)-acetyl-L-methionyl-L-valyl-[protein] + CoA + H(+)</text>
        <dbReference type="Rhea" id="RHEA:50572"/>
        <dbReference type="Rhea" id="RHEA-COMP:12730"/>
        <dbReference type="Rhea" id="RHEA-COMP:12731"/>
        <dbReference type="ChEBI" id="CHEBI:15378"/>
        <dbReference type="ChEBI" id="CHEBI:57287"/>
        <dbReference type="ChEBI" id="CHEBI:57288"/>
        <dbReference type="ChEBI" id="CHEBI:133402"/>
        <dbReference type="ChEBI" id="CHEBI:133403"/>
        <dbReference type="EC" id="2.3.1.258"/>
    </reaction>
</comment>
<dbReference type="PANTHER" id="PTHR42919">
    <property type="entry name" value="N-ALPHA-ACETYLTRANSFERASE"/>
    <property type="match status" value="1"/>
</dbReference>
<proteinExistence type="predicted"/>
<name>A0A9P1J1S2_9PELO</name>
<evidence type="ECO:0000256" key="1">
    <source>
        <dbReference type="ARBA" id="ARBA00022679"/>
    </source>
</evidence>
<dbReference type="Pfam" id="PF00583">
    <property type="entry name" value="Acetyltransf_1"/>
    <property type="match status" value="1"/>
</dbReference>
<evidence type="ECO:0000256" key="11">
    <source>
        <dbReference type="ARBA" id="ARBA00049454"/>
    </source>
</evidence>
<keyword evidence="2" id="KW-0012">Acyltransferase</keyword>
<dbReference type="PANTHER" id="PTHR42919:SF8">
    <property type="entry name" value="N-ALPHA-ACETYLTRANSFERASE 50"/>
    <property type="match status" value="1"/>
</dbReference>
<comment type="catalytic activity">
    <reaction evidence="5">
        <text>N-terminal L-methionyl-L-tyrosyl-[protein] + acetyl-CoA = N-terminal N(alpha)-acetyl-L-methionyl-L-tyrosyl-[protein] + CoA + H(+)</text>
        <dbReference type="Rhea" id="RHEA:50532"/>
        <dbReference type="Rhea" id="RHEA-COMP:12717"/>
        <dbReference type="Rhea" id="RHEA-COMP:12718"/>
        <dbReference type="ChEBI" id="CHEBI:15378"/>
        <dbReference type="ChEBI" id="CHEBI:57287"/>
        <dbReference type="ChEBI" id="CHEBI:57288"/>
        <dbReference type="ChEBI" id="CHEBI:133384"/>
        <dbReference type="ChEBI" id="CHEBI:133385"/>
        <dbReference type="EC" id="2.3.1.258"/>
    </reaction>
</comment>
<evidence type="ECO:0000256" key="10">
    <source>
        <dbReference type="ARBA" id="ARBA00049103"/>
    </source>
</evidence>
<dbReference type="InterPro" id="IPR051556">
    <property type="entry name" value="N-term/lysine_N-AcTrnsfr"/>
</dbReference>
<comment type="catalytic activity">
    <reaction evidence="4">
        <text>N-terminal L-methionyl-L-seryl-[protein] + acetyl-CoA = N-terminal N(alpha)-acetyl-L-methionyl-L-seryl-[protein] + CoA + H(+)</text>
        <dbReference type="Rhea" id="RHEA:50568"/>
        <dbReference type="Rhea" id="RHEA-COMP:12728"/>
        <dbReference type="Rhea" id="RHEA-COMP:12729"/>
        <dbReference type="ChEBI" id="CHEBI:15378"/>
        <dbReference type="ChEBI" id="CHEBI:57287"/>
        <dbReference type="ChEBI" id="CHEBI:57288"/>
        <dbReference type="ChEBI" id="CHEBI:133400"/>
        <dbReference type="ChEBI" id="CHEBI:133401"/>
        <dbReference type="EC" id="2.3.1.258"/>
    </reaction>
</comment>
<dbReference type="CDD" id="cd04301">
    <property type="entry name" value="NAT_SF"/>
    <property type="match status" value="1"/>
</dbReference>
<dbReference type="EMBL" id="CANHGI010000006">
    <property type="protein sequence ID" value="CAI5455313.1"/>
    <property type="molecule type" value="Genomic_DNA"/>
</dbReference>
<keyword evidence="1" id="KW-0808">Transferase</keyword>
<dbReference type="FunFam" id="3.40.630.30:FF:000006">
    <property type="entry name" value="Putative n-alpha-acetyltransferase 50"/>
    <property type="match status" value="1"/>
</dbReference>
<dbReference type="SUPFAM" id="SSF55729">
    <property type="entry name" value="Acyl-CoA N-acyltransferases (Nat)"/>
    <property type="match status" value="1"/>
</dbReference>
<dbReference type="GO" id="GO:0007064">
    <property type="term" value="P:mitotic sister chromatid cohesion"/>
    <property type="evidence" value="ECO:0007669"/>
    <property type="project" value="TreeGrafter"/>
</dbReference>
<dbReference type="AlphaFoldDB" id="A0A9P1J1S2"/>
<sequence length="180" mass="20746">MTDVQLSTQLKSLVMNEQKTKKRKVAGNFQVVLGMITQHNVLQLKKLNEAVFPITYNDKFYTEVKSAGELAKLAYFNDVVVGAVCCRYDVILDERALYIMTLGTLAAYRQFGVGTVMINHVFKLCENDQTIKILCLHVQINNETALNFYKKHGFEQKEIVHDYYRITPSDAYLLVKRIRE</sequence>
<evidence type="ECO:0000259" key="12">
    <source>
        <dbReference type="PROSITE" id="PS51186"/>
    </source>
</evidence>
<dbReference type="Proteomes" id="UP001152747">
    <property type="component" value="Unassembled WGS sequence"/>
</dbReference>
<dbReference type="GO" id="GO:0031415">
    <property type="term" value="C:NatA complex"/>
    <property type="evidence" value="ECO:0007669"/>
    <property type="project" value="TreeGrafter"/>
</dbReference>
<evidence type="ECO:0000256" key="7">
    <source>
        <dbReference type="ARBA" id="ARBA00048618"/>
    </source>
</evidence>
<evidence type="ECO:0000256" key="6">
    <source>
        <dbReference type="ARBA" id="ARBA00048490"/>
    </source>
</evidence>
<comment type="catalytic activity">
    <reaction evidence="11">
        <text>N-terminal L-methionyl-L-threonyl-[protein] + acetyl-CoA = N-terminal N(alpha)-acetyl-L-methionyl-L-threonyl-[protein] + CoA + H(+)</text>
        <dbReference type="Rhea" id="RHEA:50576"/>
        <dbReference type="Rhea" id="RHEA-COMP:12732"/>
        <dbReference type="Rhea" id="RHEA-COMP:12733"/>
        <dbReference type="ChEBI" id="CHEBI:15378"/>
        <dbReference type="ChEBI" id="CHEBI:57287"/>
        <dbReference type="ChEBI" id="CHEBI:57288"/>
        <dbReference type="ChEBI" id="CHEBI:133404"/>
        <dbReference type="ChEBI" id="CHEBI:133405"/>
        <dbReference type="EC" id="2.3.1.258"/>
    </reaction>
</comment>
<evidence type="ECO:0000256" key="8">
    <source>
        <dbReference type="ARBA" id="ARBA00048799"/>
    </source>
</evidence>
<dbReference type="GO" id="GO:0120518">
    <property type="term" value="F:protein N-terminal-methionine acetyltransferase activity"/>
    <property type="evidence" value="ECO:0007669"/>
    <property type="project" value="UniProtKB-EC"/>
</dbReference>
<keyword evidence="14" id="KW-1185">Reference proteome</keyword>
<comment type="catalytic activity">
    <reaction evidence="9">
        <text>N-terminal L-methionyl-L-alanyl-[protein] + acetyl-CoA = N-terminal N(alpha)-acetyl-L-methionyl-L-alanyl-[protein] + CoA + H(+)</text>
        <dbReference type="Rhea" id="RHEA:50564"/>
        <dbReference type="Rhea" id="RHEA-COMP:12726"/>
        <dbReference type="Rhea" id="RHEA-COMP:12727"/>
        <dbReference type="ChEBI" id="CHEBI:15378"/>
        <dbReference type="ChEBI" id="CHEBI:57287"/>
        <dbReference type="ChEBI" id="CHEBI:57288"/>
        <dbReference type="ChEBI" id="CHEBI:133398"/>
        <dbReference type="ChEBI" id="CHEBI:133399"/>
        <dbReference type="EC" id="2.3.1.258"/>
    </reaction>
</comment>
<comment type="catalytic activity">
    <reaction evidence="6">
        <text>N-terminal L-methionyl-L-phenylalanyl-[protein] + acetyl-CoA = N-terminal N(alpha)-acetyl-L-methionyl-L-phenylalanyl-[protein] + CoA + H(+)</text>
        <dbReference type="Rhea" id="RHEA:50528"/>
        <dbReference type="Rhea" id="RHEA-COMP:12715"/>
        <dbReference type="Rhea" id="RHEA-COMP:12716"/>
        <dbReference type="ChEBI" id="CHEBI:15378"/>
        <dbReference type="ChEBI" id="CHEBI:57287"/>
        <dbReference type="ChEBI" id="CHEBI:57288"/>
        <dbReference type="ChEBI" id="CHEBI:133382"/>
        <dbReference type="ChEBI" id="CHEBI:133383"/>
        <dbReference type="EC" id="2.3.1.258"/>
    </reaction>
</comment>
<comment type="catalytic activity">
    <reaction evidence="10">
        <text>N-terminal L-methionyl-L-leucyl-[protein] + acetyl-CoA = N-terminal N(alpha)-acetyl-L-methionyl-L-leucyl-[protein] + CoA + H(+)</text>
        <dbReference type="Rhea" id="RHEA:50520"/>
        <dbReference type="Rhea" id="RHEA-COMP:12711"/>
        <dbReference type="Rhea" id="RHEA-COMP:12712"/>
        <dbReference type="ChEBI" id="CHEBI:15378"/>
        <dbReference type="ChEBI" id="CHEBI:57287"/>
        <dbReference type="ChEBI" id="CHEBI:57288"/>
        <dbReference type="ChEBI" id="CHEBI:133377"/>
        <dbReference type="ChEBI" id="CHEBI:133378"/>
        <dbReference type="EC" id="2.3.1.258"/>
    </reaction>
</comment>
<dbReference type="Gene3D" id="3.40.630.30">
    <property type="match status" value="1"/>
</dbReference>
<gene>
    <name evidence="13" type="ORF">CAMP_LOCUS17950</name>
</gene>
<dbReference type="InterPro" id="IPR000182">
    <property type="entry name" value="GNAT_dom"/>
</dbReference>
<evidence type="ECO:0000313" key="14">
    <source>
        <dbReference type="Proteomes" id="UP001152747"/>
    </source>
</evidence>
<evidence type="ECO:0000313" key="13">
    <source>
        <dbReference type="EMBL" id="CAI5455313.1"/>
    </source>
</evidence>
<comment type="catalytic activity">
    <reaction evidence="7">
        <text>N-terminal L-methionyl-L-lysyl-[protein] + acetyl-CoA = N-terminal N(alpha)-acetyl-L-methionyl-L-lysyl-[protein] + CoA + H(+)</text>
        <dbReference type="Rhea" id="RHEA:50580"/>
        <dbReference type="Rhea" id="RHEA-COMP:12734"/>
        <dbReference type="Rhea" id="RHEA-COMP:12735"/>
        <dbReference type="ChEBI" id="CHEBI:15378"/>
        <dbReference type="ChEBI" id="CHEBI:57287"/>
        <dbReference type="ChEBI" id="CHEBI:57288"/>
        <dbReference type="ChEBI" id="CHEBI:133406"/>
        <dbReference type="ChEBI" id="CHEBI:133407"/>
        <dbReference type="EC" id="2.3.1.258"/>
    </reaction>
</comment>
<evidence type="ECO:0000256" key="3">
    <source>
        <dbReference type="ARBA" id="ARBA00039121"/>
    </source>
</evidence>
<dbReference type="PROSITE" id="PS51186">
    <property type="entry name" value="GNAT"/>
    <property type="match status" value="1"/>
</dbReference>
<evidence type="ECO:0000256" key="9">
    <source>
        <dbReference type="ARBA" id="ARBA00049002"/>
    </source>
</evidence>
<feature type="domain" description="N-acetyltransferase" evidence="12">
    <location>
        <begin position="31"/>
        <end position="179"/>
    </location>
</feature>
<dbReference type="EC" id="2.3.1.258" evidence="3"/>
<dbReference type="OrthoDB" id="47374at2759"/>
<comment type="caution">
    <text evidence="13">The sequence shown here is derived from an EMBL/GenBank/DDBJ whole genome shotgun (WGS) entry which is preliminary data.</text>
</comment>
<protein>
    <recommendedName>
        <fullName evidence="3">N-terminal methionine N(alpha)-acetyltransferase NatE</fullName>
        <ecNumber evidence="3">2.3.1.258</ecNumber>
    </recommendedName>
</protein>
<accession>A0A9P1J1S2</accession>
<reference evidence="13" key="1">
    <citation type="submission" date="2022-11" db="EMBL/GenBank/DDBJ databases">
        <authorList>
            <person name="Kikuchi T."/>
        </authorList>
    </citation>
    <scope>NUCLEOTIDE SEQUENCE</scope>
    <source>
        <strain evidence="13">PS1010</strain>
    </source>
</reference>
<dbReference type="InterPro" id="IPR016181">
    <property type="entry name" value="Acyl_CoA_acyltransferase"/>
</dbReference>